<comment type="caution">
    <text evidence="7">The sequence shown here is derived from an EMBL/GenBank/DDBJ whole genome shotgun (WGS) entry which is preliminary data.</text>
</comment>
<dbReference type="InterPro" id="IPR005495">
    <property type="entry name" value="LptG/LptF_permease"/>
</dbReference>
<feature type="transmembrane region" description="Helical" evidence="6">
    <location>
        <begin position="337"/>
        <end position="355"/>
    </location>
</feature>
<evidence type="ECO:0000256" key="1">
    <source>
        <dbReference type="ARBA" id="ARBA00004651"/>
    </source>
</evidence>
<evidence type="ECO:0000256" key="4">
    <source>
        <dbReference type="ARBA" id="ARBA00022989"/>
    </source>
</evidence>
<dbReference type="PANTHER" id="PTHR33529">
    <property type="entry name" value="SLR0882 PROTEIN-RELATED"/>
    <property type="match status" value="1"/>
</dbReference>
<keyword evidence="8" id="KW-1185">Reference proteome</keyword>
<feature type="transmembrane region" description="Helical" evidence="6">
    <location>
        <begin position="308"/>
        <end position="331"/>
    </location>
</feature>
<evidence type="ECO:0000313" key="7">
    <source>
        <dbReference type="EMBL" id="GAD57888.1"/>
    </source>
</evidence>
<dbReference type="EMBL" id="BATC01000002">
    <property type="protein sequence ID" value="GAD57888.1"/>
    <property type="molecule type" value="Genomic_DNA"/>
</dbReference>
<feature type="transmembrane region" description="Helical" evidence="6">
    <location>
        <begin position="99"/>
        <end position="121"/>
    </location>
</feature>
<comment type="subcellular location">
    <subcellularLocation>
        <location evidence="1">Cell membrane</location>
        <topology evidence="1">Multi-pass membrane protein</topology>
    </subcellularLocation>
</comment>
<keyword evidence="4 6" id="KW-1133">Transmembrane helix</keyword>
<feature type="transmembrane region" description="Helical" evidence="6">
    <location>
        <begin position="12"/>
        <end position="33"/>
    </location>
</feature>
<evidence type="ECO:0000256" key="5">
    <source>
        <dbReference type="ARBA" id="ARBA00023136"/>
    </source>
</evidence>
<keyword evidence="2" id="KW-1003">Cell membrane</keyword>
<accession>A0A8E0KH05</accession>
<protein>
    <recommendedName>
        <fullName evidence="9">Permease YjgP/YjgQ family protein</fullName>
    </recommendedName>
</protein>
<dbReference type="OrthoDB" id="8477889at2"/>
<evidence type="ECO:0000256" key="6">
    <source>
        <dbReference type="SAM" id="Phobius"/>
    </source>
</evidence>
<name>A0A8E0KH05_9CAUL</name>
<feature type="transmembrane region" description="Helical" evidence="6">
    <location>
        <begin position="53"/>
        <end position="78"/>
    </location>
</feature>
<keyword evidence="5 6" id="KW-0472">Membrane</keyword>
<dbReference type="Pfam" id="PF03739">
    <property type="entry name" value="LptF_LptG"/>
    <property type="match status" value="1"/>
</dbReference>
<evidence type="ECO:0000256" key="2">
    <source>
        <dbReference type="ARBA" id="ARBA00022475"/>
    </source>
</evidence>
<keyword evidence="3 6" id="KW-0812">Transmembrane</keyword>
<dbReference type="PANTHER" id="PTHR33529:SF6">
    <property type="entry name" value="YJGP_YJGQ FAMILY PERMEASE"/>
    <property type="match status" value="1"/>
</dbReference>
<evidence type="ECO:0008006" key="9">
    <source>
        <dbReference type="Google" id="ProtNLM"/>
    </source>
</evidence>
<evidence type="ECO:0000313" key="8">
    <source>
        <dbReference type="Proteomes" id="UP000016569"/>
    </source>
</evidence>
<dbReference type="GO" id="GO:0043190">
    <property type="term" value="C:ATP-binding cassette (ABC) transporter complex"/>
    <property type="evidence" value="ECO:0007669"/>
    <property type="project" value="TreeGrafter"/>
</dbReference>
<gene>
    <name evidence="7" type="ORF">MBEBAB_0138</name>
</gene>
<dbReference type="RefSeq" id="WP_021695984.1">
    <property type="nucleotide sequence ID" value="NZ_BATC01000002.1"/>
</dbReference>
<dbReference type="GO" id="GO:0015920">
    <property type="term" value="P:lipopolysaccharide transport"/>
    <property type="evidence" value="ECO:0007669"/>
    <property type="project" value="TreeGrafter"/>
</dbReference>
<reference evidence="8" key="1">
    <citation type="journal article" date="2013" name="Genome Announc.">
        <title>Draft Genome Sequence of the Dimorphic Prosthecate Bacterium Brevundimonas abyssalis TAR-001T.</title>
        <authorList>
            <person name="Tsubouchi T."/>
            <person name="Nishi S."/>
            <person name="Usui K."/>
            <person name="Shimane Y."/>
            <person name="Takaki Y."/>
            <person name="Maruyama T."/>
            <person name="Hatada Y."/>
        </authorList>
    </citation>
    <scope>NUCLEOTIDE SEQUENCE [LARGE SCALE GENOMIC DNA]</scope>
    <source>
        <strain evidence="8">TAR-001</strain>
    </source>
</reference>
<organism evidence="7 8">
    <name type="scientific">Brevundimonas abyssalis TAR-001</name>
    <dbReference type="NCBI Taxonomy" id="1391729"/>
    <lineage>
        <taxon>Bacteria</taxon>
        <taxon>Pseudomonadati</taxon>
        <taxon>Pseudomonadota</taxon>
        <taxon>Alphaproteobacteria</taxon>
        <taxon>Caulobacterales</taxon>
        <taxon>Caulobacteraceae</taxon>
        <taxon>Brevundimonas</taxon>
    </lineage>
</organism>
<proteinExistence type="predicted"/>
<sequence length="381" mass="40924">MNLISRYLFRQIALPVAAACAALCGIGILSQSLNQLEVIVERGQSAWVMLKLTALATPQLMAVVLPIGVLVGGLMALTRLQREQELTACFAGGVTRWRVIAPGMRLAVIVTLISLFVSLYIQPAAQREARETAFAIRTDLASLLVQEGQFVQAGGGLTVYVQQIEQSGLIRNLFVHIQDGDEVTTWDATTARFTRIDGAPALLMGPGSMQQFSDRGVLNFLSFDEYAFDLTPFTGTEEVIAFRESDLWLAELVHPSADMLERTGSREELLAEAHARITSPLYALTAMALALAAVLGGQFRRTGYGGRVAAAAAAFLVTRVAGYGVVAASAWNVWLAPLQYLIPLGVAALALRMVFRQSSPVANVRRALGALPRPRPAGAAS</sequence>
<feature type="transmembrane region" description="Helical" evidence="6">
    <location>
        <begin position="279"/>
        <end position="296"/>
    </location>
</feature>
<dbReference type="AlphaFoldDB" id="A0A8E0KH05"/>
<dbReference type="Proteomes" id="UP000016569">
    <property type="component" value="Unassembled WGS sequence"/>
</dbReference>
<evidence type="ECO:0000256" key="3">
    <source>
        <dbReference type="ARBA" id="ARBA00022692"/>
    </source>
</evidence>